<accession>X0ZUR7</accession>
<gene>
    <name evidence="2" type="ORF">S01H4_06082</name>
</gene>
<comment type="caution">
    <text evidence="2">The sequence shown here is derived from an EMBL/GenBank/DDBJ whole genome shotgun (WGS) entry which is preliminary data.</text>
</comment>
<dbReference type="EMBL" id="BART01001833">
    <property type="protein sequence ID" value="GAG73505.1"/>
    <property type="molecule type" value="Genomic_DNA"/>
</dbReference>
<name>X0ZUR7_9ZZZZ</name>
<keyword evidence="1" id="KW-0812">Transmembrane</keyword>
<feature type="transmembrane region" description="Helical" evidence="1">
    <location>
        <begin position="49"/>
        <end position="67"/>
    </location>
</feature>
<keyword evidence="1" id="KW-1133">Transmembrane helix</keyword>
<organism evidence="2">
    <name type="scientific">marine sediment metagenome</name>
    <dbReference type="NCBI Taxonomy" id="412755"/>
    <lineage>
        <taxon>unclassified sequences</taxon>
        <taxon>metagenomes</taxon>
        <taxon>ecological metagenomes</taxon>
    </lineage>
</organism>
<proteinExistence type="predicted"/>
<reference evidence="2" key="1">
    <citation type="journal article" date="2014" name="Front. Microbiol.">
        <title>High frequency of phylogenetically diverse reductive dehalogenase-homologous genes in deep subseafloor sedimentary metagenomes.</title>
        <authorList>
            <person name="Kawai M."/>
            <person name="Futagami T."/>
            <person name="Toyoda A."/>
            <person name="Takaki Y."/>
            <person name="Nishi S."/>
            <person name="Hori S."/>
            <person name="Arai W."/>
            <person name="Tsubouchi T."/>
            <person name="Morono Y."/>
            <person name="Uchiyama I."/>
            <person name="Ito T."/>
            <person name="Fujiyama A."/>
            <person name="Inagaki F."/>
            <person name="Takami H."/>
        </authorList>
    </citation>
    <scope>NUCLEOTIDE SEQUENCE</scope>
    <source>
        <strain evidence="2">Expedition CK06-06</strain>
    </source>
</reference>
<dbReference type="AlphaFoldDB" id="X0ZUR7"/>
<sequence>MPNKNEEETDLMEIRLKKETKLYWIKATTGAISALVGRLFIGLIGWPMFIWMLSFWFGFPFIISFLISPYDKEEWNWKIILKTGIGIFFFTFMVVGTLTHTILKFL</sequence>
<evidence type="ECO:0000313" key="2">
    <source>
        <dbReference type="EMBL" id="GAG73505.1"/>
    </source>
</evidence>
<evidence type="ECO:0000256" key="1">
    <source>
        <dbReference type="SAM" id="Phobius"/>
    </source>
</evidence>
<protein>
    <submittedName>
        <fullName evidence="2">Uncharacterized protein</fullName>
    </submittedName>
</protein>
<feature type="transmembrane region" description="Helical" evidence="1">
    <location>
        <begin position="22"/>
        <end position="43"/>
    </location>
</feature>
<feature type="transmembrane region" description="Helical" evidence="1">
    <location>
        <begin position="79"/>
        <end position="103"/>
    </location>
</feature>
<keyword evidence="1" id="KW-0472">Membrane</keyword>